<dbReference type="EMBL" id="LXQA010983163">
    <property type="protein sequence ID" value="MCI79873.1"/>
    <property type="molecule type" value="Genomic_DNA"/>
</dbReference>
<feature type="non-terminal residue" evidence="2">
    <location>
        <position position="24"/>
    </location>
</feature>
<proteinExistence type="predicted"/>
<dbReference type="AlphaFoldDB" id="A0A392UXE4"/>
<accession>A0A392UXE4</accession>
<name>A0A392UXE4_9FABA</name>
<feature type="region of interest" description="Disordered" evidence="1">
    <location>
        <begin position="1"/>
        <end position="24"/>
    </location>
</feature>
<comment type="caution">
    <text evidence="2">The sequence shown here is derived from an EMBL/GenBank/DDBJ whole genome shotgun (WGS) entry which is preliminary data.</text>
</comment>
<protein>
    <submittedName>
        <fullName evidence="2">Uncharacterized protein</fullName>
    </submittedName>
</protein>
<reference evidence="2 3" key="1">
    <citation type="journal article" date="2018" name="Front. Plant Sci.">
        <title>Red Clover (Trifolium pratense) and Zigzag Clover (T. medium) - A Picture of Genomic Similarities and Differences.</title>
        <authorList>
            <person name="Dluhosova J."/>
            <person name="Istvanek J."/>
            <person name="Nedelnik J."/>
            <person name="Repkova J."/>
        </authorList>
    </citation>
    <scope>NUCLEOTIDE SEQUENCE [LARGE SCALE GENOMIC DNA]</scope>
    <source>
        <strain evidence="3">cv. 10/8</strain>
        <tissue evidence="2">Leaf</tissue>
    </source>
</reference>
<evidence type="ECO:0000313" key="2">
    <source>
        <dbReference type="EMBL" id="MCI79873.1"/>
    </source>
</evidence>
<evidence type="ECO:0000313" key="3">
    <source>
        <dbReference type="Proteomes" id="UP000265520"/>
    </source>
</evidence>
<dbReference type="Proteomes" id="UP000265520">
    <property type="component" value="Unassembled WGS sequence"/>
</dbReference>
<organism evidence="2 3">
    <name type="scientific">Trifolium medium</name>
    <dbReference type="NCBI Taxonomy" id="97028"/>
    <lineage>
        <taxon>Eukaryota</taxon>
        <taxon>Viridiplantae</taxon>
        <taxon>Streptophyta</taxon>
        <taxon>Embryophyta</taxon>
        <taxon>Tracheophyta</taxon>
        <taxon>Spermatophyta</taxon>
        <taxon>Magnoliopsida</taxon>
        <taxon>eudicotyledons</taxon>
        <taxon>Gunneridae</taxon>
        <taxon>Pentapetalae</taxon>
        <taxon>rosids</taxon>
        <taxon>fabids</taxon>
        <taxon>Fabales</taxon>
        <taxon>Fabaceae</taxon>
        <taxon>Papilionoideae</taxon>
        <taxon>50 kb inversion clade</taxon>
        <taxon>NPAAA clade</taxon>
        <taxon>Hologalegina</taxon>
        <taxon>IRL clade</taxon>
        <taxon>Trifolieae</taxon>
        <taxon>Trifolium</taxon>
    </lineage>
</organism>
<sequence length="24" mass="2730">MSPPFKKPPPRAVCPTPHINDIRM</sequence>
<feature type="compositionally biased region" description="Pro residues" evidence="1">
    <location>
        <begin position="1"/>
        <end position="12"/>
    </location>
</feature>
<keyword evidence="3" id="KW-1185">Reference proteome</keyword>
<evidence type="ECO:0000256" key="1">
    <source>
        <dbReference type="SAM" id="MobiDB-lite"/>
    </source>
</evidence>